<protein>
    <submittedName>
        <fullName evidence="1">Uncharacterized protein</fullName>
    </submittedName>
</protein>
<dbReference type="EMBL" id="LAZR01002533">
    <property type="protein sequence ID" value="KKN28809.1"/>
    <property type="molecule type" value="Genomic_DNA"/>
</dbReference>
<name>A0A0F9PFC2_9ZZZZ</name>
<accession>A0A0F9PFC2</accession>
<organism evidence="1">
    <name type="scientific">marine sediment metagenome</name>
    <dbReference type="NCBI Taxonomy" id="412755"/>
    <lineage>
        <taxon>unclassified sequences</taxon>
        <taxon>metagenomes</taxon>
        <taxon>ecological metagenomes</taxon>
    </lineage>
</organism>
<sequence>MTNRAKMPALGLTSLGWRRVTDQALLIIKQHPSYGGWFLRSDYRQAQDSIRQPIQTGHGFNKPTRVL</sequence>
<gene>
    <name evidence="1" type="ORF">LCGC14_0850570</name>
</gene>
<reference evidence="1" key="1">
    <citation type="journal article" date="2015" name="Nature">
        <title>Complex archaea that bridge the gap between prokaryotes and eukaryotes.</title>
        <authorList>
            <person name="Spang A."/>
            <person name="Saw J.H."/>
            <person name="Jorgensen S.L."/>
            <person name="Zaremba-Niedzwiedzka K."/>
            <person name="Martijn J."/>
            <person name="Lind A.E."/>
            <person name="van Eijk R."/>
            <person name="Schleper C."/>
            <person name="Guy L."/>
            <person name="Ettema T.J."/>
        </authorList>
    </citation>
    <scope>NUCLEOTIDE SEQUENCE</scope>
</reference>
<proteinExistence type="predicted"/>
<comment type="caution">
    <text evidence="1">The sequence shown here is derived from an EMBL/GenBank/DDBJ whole genome shotgun (WGS) entry which is preliminary data.</text>
</comment>
<evidence type="ECO:0000313" key="1">
    <source>
        <dbReference type="EMBL" id="KKN28809.1"/>
    </source>
</evidence>
<dbReference type="AlphaFoldDB" id="A0A0F9PFC2"/>